<feature type="domain" description="Methyltransferase FkbM" evidence="1">
    <location>
        <begin position="107"/>
        <end position="253"/>
    </location>
</feature>
<dbReference type="NCBIfam" id="TIGR01444">
    <property type="entry name" value="fkbM_fam"/>
    <property type="match status" value="1"/>
</dbReference>
<dbReference type="GO" id="GO:0032259">
    <property type="term" value="P:methylation"/>
    <property type="evidence" value="ECO:0007669"/>
    <property type="project" value="UniProtKB-KW"/>
</dbReference>
<dbReference type="GO" id="GO:0008168">
    <property type="term" value="F:methyltransferase activity"/>
    <property type="evidence" value="ECO:0007669"/>
    <property type="project" value="UniProtKB-KW"/>
</dbReference>
<dbReference type="Pfam" id="PF05050">
    <property type="entry name" value="Methyltransf_21"/>
    <property type="match status" value="1"/>
</dbReference>
<dbReference type="AlphaFoldDB" id="A0A7W6GA74"/>
<evidence type="ECO:0000313" key="3">
    <source>
        <dbReference type="Proteomes" id="UP000548867"/>
    </source>
</evidence>
<dbReference type="PANTHER" id="PTHR34203:SF15">
    <property type="entry name" value="SLL1173 PROTEIN"/>
    <property type="match status" value="1"/>
</dbReference>
<accession>A0A7W6GA74</accession>
<keyword evidence="2" id="KW-0808">Transferase</keyword>
<sequence>MVFRHFTRPVSAPLTVKEPVRDENGVLSVHHIARETRGPTEAAIRAMAQNAYMGQGLSLCRVLGRYKFFVDTHDFGLAPHLMLDGFWEMWVTEAIVSMVRPGMVVADIGANLGYFSMLMADLVGPQGRVHAFEPNPRLRDLLGRNVSINGFWPTVDLHPTALGDEAECEVALVIPVGEPKNAYTLADGQIAPPDALRGEEVRVACTRLDHRAEWREIEFAKIDVEGAEEFVWAGMQGLLNGGRLKSVLLEFCPKRYSDPAGFLTKLLAPGFTLARVDPWAGILDMTQAEVLASNPEEDIMLMLRR</sequence>
<evidence type="ECO:0000259" key="1">
    <source>
        <dbReference type="Pfam" id="PF05050"/>
    </source>
</evidence>
<evidence type="ECO:0000313" key="2">
    <source>
        <dbReference type="EMBL" id="MBB3957837.1"/>
    </source>
</evidence>
<keyword evidence="2" id="KW-0489">Methyltransferase</keyword>
<gene>
    <name evidence="2" type="ORF">GGR38_004812</name>
</gene>
<reference evidence="2 3" key="1">
    <citation type="submission" date="2020-08" db="EMBL/GenBank/DDBJ databases">
        <title>Genomic Encyclopedia of Type Strains, Phase IV (KMG-IV): sequencing the most valuable type-strain genomes for metagenomic binning, comparative biology and taxonomic classification.</title>
        <authorList>
            <person name="Goeker M."/>
        </authorList>
    </citation>
    <scope>NUCLEOTIDE SEQUENCE [LARGE SCALE GENOMIC DNA]</scope>
    <source>
        <strain evidence="2 3">DSM 27057</strain>
    </source>
</reference>
<keyword evidence="3" id="KW-1185">Reference proteome</keyword>
<dbReference type="SUPFAM" id="SSF53335">
    <property type="entry name" value="S-adenosyl-L-methionine-dependent methyltransferases"/>
    <property type="match status" value="1"/>
</dbReference>
<comment type="caution">
    <text evidence="2">The sequence shown here is derived from an EMBL/GenBank/DDBJ whole genome shotgun (WGS) entry which is preliminary data.</text>
</comment>
<proteinExistence type="predicted"/>
<dbReference type="InterPro" id="IPR029063">
    <property type="entry name" value="SAM-dependent_MTases_sf"/>
</dbReference>
<dbReference type="InterPro" id="IPR006342">
    <property type="entry name" value="FkbM_mtfrase"/>
</dbReference>
<dbReference type="PANTHER" id="PTHR34203">
    <property type="entry name" value="METHYLTRANSFERASE, FKBM FAMILY PROTEIN"/>
    <property type="match status" value="1"/>
</dbReference>
<dbReference type="Gene3D" id="3.40.50.150">
    <property type="entry name" value="Vaccinia Virus protein VP39"/>
    <property type="match status" value="1"/>
</dbReference>
<dbReference type="EMBL" id="JACIDX010000040">
    <property type="protein sequence ID" value="MBB3957837.1"/>
    <property type="molecule type" value="Genomic_DNA"/>
</dbReference>
<dbReference type="InterPro" id="IPR052514">
    <property type="entry name" value="SAM-dependent_MTase"/>
</dbReference>
<organism evidence="2 3">
    <name type="scientific">Novosphingobium sediminicola</name>
    <dbReference type="NCBI Taxonomy" id="563162"/>
    <lineage>
        <taxon>Bacteria</taxon>
        <taxon>Pseudomonadati</taxon>
        <taxon>Pseudomonadota</taxon>
        <taxon>Alphaproteobacteria</taxon>
        <taxon>Sphingomonadales</taxon>
        <taxon>Sphingomonadaceae</taxon>
        <taxon>Novosphingobium</taxon>
    </lineage>
</organism>
<protein>
    <submittedName>
        <fullName evidence="2">FkbM family methyltransferase</fullName>
    </submittedName>
</protein>
<dbReference type="RefSeq" id="WP_183629445.1">
    <property type="nucleotide sequence ID" value="NZ_JACIDX010000040.1"/>
</dbReference>
<dbReference type="Proteomes" id="UP000548867">
    <property type="component" value="Unassembled WGS sequence"/>
</dbReference>
<name>A0A7W6GA74_9SPHN</name>